<dbReference type="Pfam" id="PF00756">
    <property type="entry name" value="Esterase"/>
    <property type="match status" value="1"/>
</dbReference>
<dbReference type="ESTHER" id="rhoob-c1b932">
    <property type="family name" value="A85-Mycolyl-transferase"/>
</dbReference>
<dbReference type="PANTHER" id="PTHR48098">
    <property type="entry name" value="ENTEROCHELIN ESTERASE-RELATED"/>
    <property type="match status" value="1"/>
</dbReference>
<dbReference type="EMBL" id="AP011115">
    <property type="protein sequence ID" value="BAH52185.1"/>
    <property type="molecule type" value="Genomic_DNA"/>
</dbReference>
<keyword evidence="1" id="KW-0808">Transferase</keyword>
<keyword evidence="1" id="KW-0012">Acyltransferase</keyword>
<dbReference type="PATRIC" id="fig|632772.20.peg.4131"/>
<gene>
    <name evidence="1" type="primary">csp1</name>
    <name evidence="1" type="ordered locus">ROP_39380</name>
</gene>
<dbReference type="InterPro" id="IPR029058">
    <property type="entry name" value="AB_hydrolase_fold"/>
</dbReference>
<dbReference type="GO" id="GO:0016747">
    <property type="term" value="F:acyltransferase activity, transferring groups other than amino-acyl groups"/>
    <property type="evidence" value="ECO:0007669"/>
    <property type="project" value="TreeGrafter"/>
</dbReference>
<proteinExistence type="predicted"/>
<dbReference type="KEGG" id="rop:ROP_39380"/>
<dbReference type="InterPro" id="IPR013207">
    <property type="entry name" value="LGFP"/>
</dbReference>
<name>C1B932_RHOOB</name>
<dbReference type="PANTHER" id="PTHR48098:SF1">
    <property type="entry name" value="DIACYLGLYCEROL ACYLTRANSFERASE_MYCOLYLTRANSFERASE AG85A"/>
    <property type="match status" value="1"/>
</dbReference>
<dbReference type="Proteomes" id="UP000002212">
    <property type="component" value="Chromosome"/>
</dbReference>
<dbReference type="Gene3D" id="3.40.50.1820">
    <property type="entry name" value="alpha/beta hydrolase"/>
    <property type="match status" value="1"/>
</dbReference>
<dbReference type="InterPro" id="IPR000801">
    <property type="entry name" value="Esterase-like"/>
</dbReference>
<dbReference type="AlphaFoldDB" id="C1B932"/>
<reference evidence="1 2" key="1">
    <citation type="submission" date="2009-03" db="EMBL/GenBank/DDBJ databases">
        <title>Comparison of the complete genome sequences of Rhodococcus erythropolis PR4 and Rhodococcus opacus B4.</title>
        <authorList>
            <person name="Takarada H."/>
            <person name="Sekine M."/>
            <person name="Hosoyama A."/>
            <person name="Yamada R."/>
            <person name="Fujisawa T."/>
            <person name="Omata S."/>
            <person name="Shimizu A."/>
            <person name="Tsukatani N."/>
            <person name="Tanikawa S."/>
            <person name="Fujita N."/>
            <person name="Harayama S."/>
        </authorList>
    </citation>
    <scope>NUCLEOTIDE SEQUENCE [LARGE SCALE GENOMIC DNA]</scope>
    <source>
        <strain evidence="1 2">B4</strain>
    </source>
</reference>
<protein>
    <submittedName>
        <fullName evidence="1">Mycolyltransferase</fullName>
        <ecNumber evidence="1">2.3.1.-</ecNumber>
    </submittedName>
</protein>
<accession>C1B932</accession>
<dbReference type="Pfam" id="PF08310">
    <property type="entry name" value="LGFP"/>
    <property type="match status" value="4"/>
</dbReference>
<dbReference type="SUPFAM" id="SSF53474">
    <property type="entry name" value="alpha/beta-Hydrolases"/>
    <property type="match status" value="1"/>
</dbReference>
<dbReference type="InterPro" id="IPR050583">
    <property type="entry name" value="Mycobacterial_A85_antigen"/>
</dbReference>
<dbReference type="HOGENOM" id="CLU_026624_3_3_11"/>
<sequence length="654" mass="70211">MFACRKNRNARPCSVLASTRRERVNVMRVGLFRAERQRSSTGNVRRRALASLAAVLVVPVAVGFTQTATVSAAPAAAHAPVATQAPSGATIHHVDWLTDRRVAIWINSPSMGVPIQVQMLLARDWNSKPTEKFPSVYMLDGLRAQDNENGWTLETDAESFFADKNINVVLPVGGQSSFYSDWVAQDNGQNYQWETFLTKELPPILESDWRTTKTRGVVGLSMGGTSAMFLAARNQGFFKFAASLSGMLTTTALGMPQAVAYAMSDAGGFDANAMWGPPTSSAWEEHDPYLLADKLKGVSLYISSGSGTTGPYDQPSGIPGVSTNYAGMGLEILSRLTSQTFATKLNKLGIPAQVNYRPSGTHSWPYWQFELHQLWPQLASAVDVEPEKPVCTTGGSIAGVAGANPWIGDCLTPEYSLAGGTVQDFRNGRIFAKSDTGAQPVAGAIGGVYQATGGPGAPLGYPTTPELATPDGRGRFNHFEHGSVYWSPQTGAHAVRGAIRDEWARQGWEAGPLGYPVAEEVPTPGKNGAVQGFEIGAMYFSPANGTHRVQGMIMGKYAELGYEGGWLGFPKTSEIAVKDGGRFNQFEGGNIYWSPLSGAWAVENGPIFDAWKSAGYEGGRLGFPISDKFAIPGGVQQNFQTGYVTVIDNKAEIH</sequence>
<organism evidence="1 2">
    <name type="scientific">Rhodococcus opacus (strain B4)</name>
    <dbReference type="NCBI Taxonomy" id="632772"/>
    <lineage>
        <taxon>Bacteria</taxon>
        <taxon>Bacillati</taxon>
        <taxon>Actinomycetota</taxon>
        <taxon>Actinomycetes</taxon>
        <taxon>Mycobacteriales</taxon>
        <taxon>Nocardiaceae</taxon>
        <taxon>Rhodococcus</taxon>
    </lineage>
</organism>
<dbReference type="EC" id="2.3.1.-" evidence="1"/>
<dbReference type="STRING" id="632772.ROP_39380"/>
<evidence type="ECO:0000313" key="2">
    <source>
        <dbReference type="Proteomes" id="UP000002212"/>
    </source>
</evidence>
<evidence type="ECO:0000313" key="1">
    <source>
        <dbReference type="EMBL" id="BAH52185.1"/>
    </source>
</evidence>